<dbReference type="PROSITE" id="PS00519">
    <property type="entry name" value="HTH_ASNC_1"/>
    <property type="match status" value="1"/>
</dbReference>
<accession>A0ABT1VWI5</accession>
<dbReference type="PANTHER" id="PTHR30154">
    <property type="entry name" value="LEUCINE-RESPONSIVE REGULATORY PROTEIN"/>
    <property type="match status" value="1"/>
</dbReference>
<dbReference type="PANTHER" id="PTHR30154:SF17">
    <property type="entry name" value="DNA-BINDING TRANSCRIPTIONAL ACTIVATOR DECR"/>
    <property type="match status" value="1"/>
</dbReference>
<proteinExistence type="predicted"/>
<keyword evidence="2" id="KW-0238">DNA-binding</keyword>
<dbReference type="Proteomes" id="UP001524547">
    <property type="component" value="Unassembled WGS sequence"/>
</dbReference>
<evidence type="ECO:0000256" key="3">
    <source>
        <dbReference type="ARBA" id="ARBA00023163"/>
    </source>
</evidence>
<reference evidence="5 6" key="1">
    <citation type="submission" date="2022-06" db="EMBL/GenBank/DDBJ databases">
        <title>Rhizosaccharibacter gen. nov. sp. nov. KSS12, endophytic bacteria isolated from sugarcane.</title>
        <authorList>
            <person name="Pitiwittayakul N."/>
        </authorList>
    </citation>
    <scope>NUCLEOTIDE SEQUENCE [LARGE SCALE GENOMIC DNA]</scope>
    <source>
        <strain evidence="5 6">KSS12</strain>
    </source>
</reference>
<dbReference type="InterPro" id="IPR036388">
    <property type="entry name" value="WH-like_DNA-bd_sf"/>
</dbReference>
<evidence type="ECO:0000313" key="5">
    <source>
        <dbReference type="EMBL" id="MCQ8240028.1"/>
    </source>
</evidence>
<dbReference type="SUPFAM" id="SSF54909">
    <property type="entry name" value="Dimeric alpha+beta barrel"/>
    <property type="match status" value="1"/>
</dbReference>
<dbReference type="Gene3D" id="3.30.70.920">
    <property type="match status" value="1"/>
</dbReference>
<keyword evidence="3" id="KW-0804">Transcription</keyword>
<dbReference type="InterPro" id="IPR019887">
    <property type="entry name" value="Tscrpt_reg_AsnC/Lrp_C"/>
</dbReference>
<keyword evidence="1" id="KW-0805">Transcription regulation</keyword>
<dbReference type="InterPro" id="IPR019885">
    <property type="entry name" value="Tscrpt_reg_HTH_AsnC-type_CS"/>
</dbReference>
<name>A0ABT1VWI5_9PROT</name>
<evidence type="ECO:0000256" key="1">
    <source>
        <dbReference type="ARBA" id="ARBA00023015"/>
    </source>
</evidence>
<dbReference type="InterPro" id="IPR011008">
    <property type="entry name" value="Dimeric_a/b-barrel"/>
</dbReference>
<dbReference type="InterPro" id="IPR019888">
    <property type="entry name" value="Tscrpt_reg_AsnC-like"/>
</dbReference>
<dbReference type="SMART" id="SM00344">
    <property type="entry name" value="HTH_ASNC"/>
    <property type="match status" value="1"/>
</dbReference>
<protein>
    <submittedName>
        <fullName evidence="5">Lrp/AsnC family transcriptional regulator</fullName>
    </submittedName>
</protein>
<feature type="domain" description="HTH asnC-type" evidence="4">
    <location>
        <begin position="25"/>
        <end position="85"/>
    </location>
</feature>
<evidence type="ECO:0000256" key="2">
    <source>
        <dbReference type="ARBA" id="ARBA00023125"/>
    </source>
</evidence>
<dbReference type="Pfam" id="PF01037">
    <property type="entry name" value="AsnC_trans_reg"/>
    <property type="match status" value="1"/>
</dbReference>
<dbReference type="InterPro" id="IPR011991">
    <property type="entry name" value="ArsR-like_HTH"/>
</dbReference>
<dbReference type="PRINTS" id="PR00033">
    <property type="entry name" value="HTHASNC"/>
</dbReference>
<dbReference type="InterPro" id="IPR036390">
    <property type="entry name" value="WH_DNA-bd_sf"/>
</dbReference>
<organism evidence="5 6">
    <name type="scientific">Rhizosaccharibacter radicis</name>
    <dbReference type="NCBI Taxonomy" id="2782605"/>
    <lineage>
        <taxon>Bacteria</taxon>
        <taxon>Pseudomonadati</taxon>
        <taxon>Pseudomonadota</taxon>
        <taxon>Alphaproteobacteria</taxon>
        <taxon>Acetobacterales</taxon>
        <taxon>Acetobacteraceae</taxon>
        <taxon>Rhizosaccharibacter</taxon>
    </lineage>
</organism>
<evidence type="ECO:0000259" key="4">
    <source>
        <dbReference type="PROSITE" id="PS50956"/>
    </source>
</evidence>
<dbReference type="Pfam" id="PF13412">
    <property type="entry name" value="HTH_24"/>
    <property type="match status" value="1"/>
</dbReference>
<dbReference type="EMBL" id="JAMZEJ010000002">
    <property type="protein sequence ID" value="MCQ8240028.1"/>
    <property type="molecule type" value="Genomic_DNA"/>
</dbReference>
<dbReference type="InterPro" id="IPR000485">
    <property type="entry name" value="AsnC-type_HTH_dom"/>
</dbReference>
<keyword evidence="6" id="KW-1185">Reference proteome</keyword>
<dbReference type="PROSITE" id="PS50956">
    <property type="entry name" value="HTH_ASNC_2"/>
    <property type="match status" value="1"/>
</dbReference>
<gene>
    <name evidence="5" type="ORF">NFI88_04135</name>
</gene>
<sequence length="178" mass="19386">MPRRASADASAAATSVAGRGAAPKDRIDLRILRRLQEDATDTVAELAERVGLSANACWRRVRAMEEAGIIRRRVTLLDPASLGLGATVFVSIRTGHHDERWLESFAAGVRAIPEVVSAYRMSGQVDYLLKIVVADIAHYDRVYRALIAIAPMVDVSSSFAMEELKDGMALPLPDETVL</sequence>
<dbReference type="SUPFAM" id="SSF46785">
    <property type="entry name" value="Winged helix' DNA-binding domain"/>
    <property type="match status" value="1"/>
</dbReference>
<dbReference type="CDD" id="cd00090">
    <property type="entry name" value="HTH_ARSR"/>
    <property type="match status" value="1"/>
</dbReference>
<comment type="caution">
    <text evidence="5">The sequence shown here is derived from an EMBL/GenBank/DDBJ whole genome shotgun (WGS) entry which is preliminary data.</text>
</comment>
<dbReference type="RefSeq" id="WP_422918758.1">
    <property type="nucleotide sequence ID" value="NZ_JAMZEJ010000002.1"/>
</dbReference>
<evidence type="ECO:0000313" key="6">
    <source>
        <dbReference type="Proteomes" id="UP001524547"/>
    </source>
</evidence>
<dbReference type="Gene3D" id="1.10.10.10">
    <property type="entry name" value="Winged helix-like DNA-binding domain superfamily/Winged helix DNA-binding domain"/>
    <property type="match status" value="1"/>
</dbReference>